<proteinExistence type="predicted"/>
<reference evidence="1" key="1">
    <citation type="journal article" date="2014" name="Int. J. Syst. Evol. Microbiol.">
        <title>Complete genome sequence of Corynebacterium casei LMG S-19264T (=DSM 44701T), isolated from a smear-ripened cheese.</title>
        <authorList>
            <consortium name="US DOE Joint Genome Institute (JGI-PGF)"/>
            <person name="Walter F."/>
            <person name="Albersmeier A."/>
            <person name="Kalinowski J."/>
            <person name="Ruckert C."/>
        </authorList>
    </citation>
    <scope>NUCLEOTIDE SEQUENCE</scope>
    <source>
        <strain evidence="1">CGMCC 1.12924</strain>
    </source>
</reference>
<protein>
    <submittedName>
        <fullName evidence="1">Uncharacterized protein</fullName>
    </submittedName>
</protein>
<dbReference type="Proteomes" id="UP000652231">
    <property type="component" value="Unassembled WGS sequence"/>
</dbReference>
<gene>
    <name evidence="1" type="ORF">GCM10011312_16570</name>
</gene>
<evidence type="ECO:0000313" key="2">
    <source>
        <dbReference type="Proteomes" id="UP000652231"/>
    </source>
</evidence>
<organism evidence="1 2">
    <name type="scientific">Planktosalinus lacus</name>
    <dbReference type="NCBI Taxonomy" id="1526573"/>
    <lineage>
        <taxon>Bacteria</taxon>
        <taxon>Pseudomonadati</taxon>
        <taxon>Bacteroidota</taxon>
        <taxon>Flavobacteriia</taxon>
        <taxon>Flavobacteriales</taxon>
        <taxon>Flavobacteriaceae</taxon>
        <taxon>Planktosalinus</taxon>
    </lineage>
</organism>
<dbReference type="AlphaFoldDB" id="A0A8J2VAK5"/>
<dbReference type="EMBL" id="BMGK01000006">
    <property type="protein sequence ID" value="GGD93475.1"/>
    <property type="molecule type" value="Genomic_DNA"/>
</dbReference>
<name>A0A8J2VAK5_9FLAO</name>
<comment type="caution">
    <text evidence="1">The sequence shown here is derived from an EMBL/GenBank/DDBJ whole genome shotgun (WGS) entry which is preliminary data.</text>
</comment>
<accession>A0A8J2VAK5</accession>
<keyword evidence="2" id="KW-1185">Reference proteome</keyword>
<sequence>MSLGFNNFLYRSIFCDSLNFVEEYFKEEFSEIVVLIKIEKFNGKSRKKCCPKVPLKEKLLLKSRF</sequence>
<evidence type="ECO:0000313" key="1">
    <source>
        <dbReference type="EMBL" id="GGD93475.1"/>
    </source>
</evidence>
<reference evidence="1" key="2">
    <citation type="submission" date="2020-09" db="EMBL/GenBank/DDBJ databases">
        <authorList>
            <person name="Sun Q."/>
            <person name="Zhou Y."/>
        </authorList>
    </citation>
    <scope>NUCLEOTIDE SEQUENCE</scope>
    <source>
        <strain evidence="1">CGMCC 1.12924</strain>
    </source>
</reference>